<dbReference type="Proteomes" id="UP000094285">
    <property type="component" value="Unassembled WGS sequence"/>
</dbReference>
<dbReference type="GeneID" id="30981852"/>
<keyword evidence="1" id="KW-0812">Transmembrane</keyword>
<organism evidence="2 3">
    <name type="scientific">Suhomyces tanzawaensis NRRL Y-17324</name>
    <dbReference type="NCBI Taxonomy" id="984487"/>
    <lineage>
        <taxon>Eukaryota</taxon>
        <taxon>Fungi</taxon>
        <taxon>Dikarya</taxon>
        <taxon>Ascomycota</taxon>
        <taxon>Saccharomycotina</taxon>
        <taxon>Pichiomycetes</taxon>
        <taxon>Debaryomycetaceae</taxon>
        <taxon>Suhomyces</taxon>
    </lineage>
</organism>
<evidence type="ECO:0000256" key="1">
    <source>
        <dbReference type="SAM" id="Phobius"/>
    </source>
</evidence>
<dbReference type="EMBL" id="KV453913">
    <property type="protein sequence ID" value="ODV78274.1"/>
    <property type="molecule type" value="Genomic_DNA"/>
</dbReference>
<dbReference type="AlphaFoldDB" id="A0A1E4SFI1"/>
<evidence type="ECO:0000313" key="3">
    <source>
        <dbReference type="Proteomes" id="UP000094285"/>
    </source>
</evidence>
<gene>
    <name evidence="2" type="ORF">CANTADRAFT_262709</name>
</gene>
<feature type="transmembrane region" description="Helical" evidence="1">
    <location>
        <begin position="50"/>
        <end position="72"/>
    </location>
</feature>
<keyword evidence="1" id="KW-0472">Membrane</keyword>
<sequence length="79" mass="9051">MWAKFLALYQCDLDTELELFQKSNSNGSIELCSLDNHNASPRHIINTSKLANKIITCINFIYFTFLFSINLFNTTDVGK</sequence>
<reference evidence="3" key="1">
    <citation type="submission" date="2016-05" db="EMBL/GenBank/DDBJ databases">
        <title>Comparative genomics of biotechnologically important yeasts.</title>
        <authorList>
            <consortium name="DOE Joint Genome Institute"/>
            <person name="Riley R."/>
            <person name="Haridas S."/>
            <person name="Wolfe K.H."/>
            <person name="Lopes M.R."/>
            <person name="Hittinger C.T."/>
            <person name="Goker M."/>
            <person name="Salamov A."/>
            <person name="Wisecaver J."/>
            <person name="Long T.M."/>
            <person name="Aerts A.L."/>
            <person name="Barry K."/>
            <person name="Choi C."/>
            <person name="Clum A."/>
            <person name="Coughlan A.Y."/>
            <person name="Deshpande S."/>
            <person name="Douglass A.P."/>
            <person name="Hanson S.J."/>
            <person name="Klenk H.-P."/>
            <person name="Labutti K."/>
            <person name="Lapidus A."/>
            <person name="Lindquist E."/>
            <person name="Lipzen A."/>
            <person name="Meier-Kolthoff J.P."/>
            <person name="Ohm R.A."/>
            <person name="Otillar R.P."/>
            <person name="Pangilinan J."/>
            <person name="Peng Y."/>
            <person name="Rokas A."/>
            <person name="Rosa C.A."/>
            <person name="Scheuner C."/>
            <person name="Sibirny A.A."/>
            <person name="Slot J.C."/>
            <person name="Stielow J.B."/>
            <person name="Sun H."/>
            <person name="Kurtzman C.P."/>
            <person name="Blackwell M."/>
            <person name="Grigoriev I.V."/>
            <person name="Jeffries T.W."/>
        </authorList>
    </citation>
    <scope>NUCLEOTIDE SEQUENCE [LARGE SCALE GENOMIC DNA]</scope>
    <source>
        <strain evidence="3">NRRL Y-17324</strain>
    </source>
</reference>
<dbReference type="RefSeq" id="XP_020063396.1">
    <property type="nucleotide sequence ID" value="XM_020207715.1"/>
</dbReference>
<proteinExistence type="predicted"/>
<name>A0A1E4SFI1_9ASCO</name>
<protein>
    <submittedName>
        <fullName evidence="2">Uncharacterized protein</fullName>
    </submittedName>
</protein>
<accession>A0A1E4SFI1</accession>
<keyword evidence="3" id="KW-1185">Reference proteome</keyword>
<evidence type="ECO:0000313" key="2">
    <source>
        <dbReference type="EMBL" id="ODV78274.1"/>
    </source>
</evidence>
<keyword evidence="1" id="KW-1133">Transmembrane helix</keyword>